<evidence type="ECO:0000313" key="1">
    <source>
        <dbReference type="EMBL" id="RPA89651.1"/>
    </source>
</evidence>
<accession>A0A3N4J6R7</accession>
<protein>
    <recommendedName>
        <fullName evidence="4">RNA polymerase sigma factor 70 region 4 type 2 domain-containing protein</fullName>
    </recommendedName>
</protein>
<dbReference type="EMBL" id="ML120444">
    <property type="protein sequence ID" value="RPA93979.1"/>
    <property type="molecule type" value="Genomic_DNA"/>
</dbReference>
<dbReference type="OrthoDB" id="5356981at2759"/>
<gene>
    <name evidence="2" type="ORF">L873DRAFT_1815110</name>
    <name evidence="1" type="ORF">L873DRAFT_1822379</name>
</gene>
<evidence type="ECO:0000313" key="3">
    <source>
        <dbReference type="Proteomes" id="UP000276215"/>
    </source>
</evidence>
<keyword evidence="3" id="KW-1185">Reference proteome</keyword>
<dbReference type="AlphaFoldDB" id="A0A3N4J6R7"/>
<name>A0A3N4J6R7_9PEZI</name>
<dbReference type="Gene3D" id="1.10.10.10">
    <property type="entry name" value="Winged helix-like DNA-binding domain superfamily/Winged helix DNA-binding domain"/>
    <property type="match status" value="1"/>
</dbReference>
<sequence length="59" mass="6413">MSNNKPGEHSVSIPLEQRAAILALHRYGGKSWTEISTCLSVNPGSARKLIERAKVLSPL</sequence>
<dbReference type="Proteomes" id="UP000276215">
    <property type="component" value="Unassembled WGS sequence"/>
</dbReference>
<dbReference type="InterPro" id="IPR036388">
    <property type="entry name" value="WH-like_DNA-bd_sf"/>
</dbReference>
<dbReference type="EMBL" id="ML120562">
    <property type="protein sequence ID" value="RPA89651.1"/>
    <property type="molecule type" value="Genomic_DNA"/>
</dbReference>
<proteinExistence type="predicted"/>
<reference evidence="2 3" key="1">
    <citation type="journal article" date="2018" name="Nat. Ecol. Evol.">
        <title>Pezizomycetes genomes reveal the molecular basis of ectomycorrhizal truffle lifestyle.</title>
        <authorList>
            <person name="Murat C."/>
            <person name="Payen T."/>
            <person name="Noel B."/>
            <person name="Kuo A."/>
            <person name="Morin E."/>
            <person name="Chen J."/>
            <person name="Kohler A."/>
            <person name="Krizsan K."/>
            <person name="Balestrini R."/>
            <person name="Da Silva C."/>
            <person name="Montanini B."/>
            <person name="Hainaut M."/>
            <person name="Levati E."/>
            <person name="Barry K.W."/>
            <person name="Belfiori B."/>
            <person name="Cichocki N."/>
            <person name="Clum A."/>
            <person name="Dockter R.B."/>
            <person name="Fauchery L."/>
            <person name="Guy J."/>
            <person name="Iotti M."/>
            <person name="Le Tacon F."/>
            <person name="Lindquist E.A."/>
            <person name="Lipzen A."/>
            <person name="Malagnac F."/>
            <person name="Mello A."/>
            <person name="Molinier V."/>
            <person name="Miyauchi S."/>
            <person name="Poulain J."/>
            <person name="Riccioni C."/>
            <person name="Rubini A."/>
            <person name="Sitrit Y."/>
            <person name="Splivallo R."/>
            <person name="Traeger S."/>
            <person name="Wang M."/>
            <person name="Zifcakova L."/>
            <person name="Wipf D."/>
            <person name="Zambonelli A."/>
            <person name="Paolocci F."/>
            <person name="Nowrousian M."/>
            <person name="Ottonello S."/>
            <person name="Baldrian P."/>
            <person name="Spatafora J.W."/>
            <person name="Henrissat B."/>
            <person name="Nagy L.G."/>
            <person name="Aury J.M."/>
            <person name="Wincker P."/>
            <person name="Grigoriev I.V."/>
            <person name="Bonfante P."/>
            <person name="Martin F.M."/>
        </authorList>
    </citation>
    <scope>NUCLEOTIDE SEQUENCE [LARGE SCALE GENOMIC DNA]</scope>
    <source>
        <strain evidence="2 3">120613-1</strain>
    </source>
</reference>
<evidence type="ECO:0000313" key="2">
    <source>
        <dbReference type="EMBL" id="RPA93979.1"/>
    </source>
</evidence>
<organism evidence="2 3">
    <name type="scientific">Choiromyces venosus 120613-1</name>
    <dbReference type="NCBI Taxonomy" id="1336337"/>
    <lineage>
        <taxon>Eukaryota</taxon>
        <taxon>Fungi</taxon>
        <taxon>Dikarya</taxon>
        <taxon>Ascomycota</taxon>
        <taxon>Pezizomycotina</taxon>
        <taxon>Pezizomycetes</taxon>
        <taxon>Pezizales</taxon>
        <taxon>Tuberaceae</taxon>
        <taxon>Choiromyces</taxon>
    </lineage>
</organism>
<evidence type="ECO:0008006" key="4">
    <source>
        <dbReference type="Google" id="ProtNLM"/>
    </source>
</evidence>